<dbReference type="Proteomes" id="UP000245765">
    <property type="component" value="Unassembled WGS sequence"/>
</dbReference>
<dbReference type="Pfam" id="PF02049">
    <property type="entry name" value="FliE"/>
    <property type="match status" value="1"/>
</dbReference>
<dbReference type="PANTHER" id="PTHR34653:SF1">
    <property type="entry name" value="FLAGELLAR HOOK-BASAL BODY COMPLEX PROTEIN FLIE"/>
    <property type="match status" value="1"/>
</dbReference>
<keyword evidence="5" id="KW-0966">Cell projection</keyword>
<organism evidence="5 6">
    <name type="scientific">Falsiroseomonas bella</name>
    <dbReference type="NCBI Taxonomy" id="2184016"/>
    <lineage>
        <taxon>Bacteria</taxon>
        <taxon>Pseudomonadati</taxon>
        <taxon>Pseudomonadota</taxon>
        <taxon>Alphaproteobacteria</taxon>
        <taxon>Acetobacterales</taxon>
        <taxon>Roseomonadaceae</taxon>
        <taxon>Falsiroseomonas</taxon>
    </lineage>
</organism>
<dbReference type="InterPro" id="IPR001624">
    <property type="entry name" value="FliE"/>
</dbReference>
<evidence type="ECO:0000313" key="6">
    <source>
        <dbReference type="Proteomes" id="UP000245765"/>
    </source>
</evidence>
<evidence type="ECO:0000313" key="5">
    <source>
        <dbReference type="EMBL" id="PWS36575.1"/>
    </source>
</evidence>
<dbReference type="RefSeq" id="WP_109871368.1">
    <property type="nucleotide sequence ID" value="NZ_QGNA01000003.1"/>
</dbReference>
<dbReference type="AlphaFoldDB" id="A0A317FCK4"/>
<keyword evidence="3 4" id="KW-0975">Bacterial flagellum</keyword>
<accession>A0A317FCK4</accession>
<dbReference type="HAMAP" id="MF_00724">
    <property type="entry name" value="FliE"/>
    <property type="match status" value="1"/>
</dbReference>
<keyword evidence="5" id="KW-0969">Cilium</keyword>
<evidence type="ECO:0000256" key="2">
    <source>
        <dbReference type="ARBA" id="ARBA00009272"/>
    </source>
</evidence>
<protein>
    <recommendedName>
        <fullName evidence="4">Flagellar hook-basal body complex protein FliE</fullName>
    </recommendedName>
</protein>
<gene>
    <name evidence="4" type="primary">fliE</name>
    <name evidence="5" type="ORF">DFH01_15635</name>
</gene>
<dbReference type="PANTHER" id="PTHR34653">
    <property type="match status" value="1"/>
</dbReference>
<dbReference type="EMBL" id="QGNA01000003">
    <property type="protein sequence ID" value="PWS36575.1"/>
    <property type="molecule type" value="Genomic_DNA"/>
</dbReference>
<sequence>MSGAAGIGATAAAAYRAASGAAAGGTVGAAEAATGGFGALVQRAMEQGVQIGRSAEAASTAAMLGQGGVTEAVLAISRAELTLQTAVAVRDRVVAAYQDVMRMPI</sequence>
<proteinExistence type="inferred from homology"/>
<evidence type="ECO:0000256" key="1">
    <source>
        <dbReference type="ARBA" id="ARBA00004117"/>
    </source>
</evidence>
<keyword evidence="6" id="KW-1185">Reference proteome</keyword>
<evidence type="ECO:0000256" key="3">
    <source>
        <dbReference type="ARBA" id="ARBA00023143"/>
    </source>
</evidence>
<evidence type="ECO:0000256" key="4">
    <source>
        <dbReference type="HAMAP-Rule" id="MF_00724"/>
    </source>
</evidence>
<dbReference type="OrthoDB" id="8481852at2"/>
<comment type="caution">
    <text evidence="5">The sequence shown here is derived from an EMBL/GenBank/DDBJ whole genome shotgun (WGS) entry which is preliminary data.</text>
</comment>
<reference evidence="6" key="1">
    <citation type="submission" date="2018-05" db="EMBL/GenBank/DDBJ databases">
        <authorList>
            <person name="Du Z."/>
            <person name="Wang X."/>
        </authorList>
    </citation>
    <scope>NUCLEOTIDE SEQUENCE [LARGE SCALE GENOMIC DNA]</scope>
    <source>
        <strain evidence="6">CQN31</strain>
    </source>
</reference>
<comment type="similarity">
    <text evidence="2 4">Belongs to the FliE family.</text>
</comment>
<keyword evidence="5" id="KW-0282">Flagellum</keyword>
<comment type="subcellular location">
    <subcellularLocation>
        <location evidence="1 4">Bacterial flagellum basal body</location>
    </subcellularLocation>
</comment>
<dbReference type="GO" id="GO:0003774">
    <property type="term" value="F:cytoskeletal motor activity"/>
    <property type="evidence" value="ECO:0007669"/>
    <property type="project" value="InterPro"/>
</dbReference>
<dbReference type="GO" id="GO:0009425">
    <property type="term" value="C:bacterial-type flagellum basal body"/>
    <property type="evidence" value="ECO:0007669"/>
    <property type="project" value="UniProtKB-SubCell"/>
</dbReference>
<name>A0A317FCK4_9PROT</name>
<dbReference type="GO" id="GO:0005198">
    <property type="term" value="F:structural molecule activity"/>
    <property type="evidence" value="ECO:0007669"/>
    <property type="project" value="InterPro"/>
</dbReference>
<dbReference type="GO" id="GO:0071973">
    <property type="term" value="P:bacterial-type flagellum-dependent cell motility"/>
    <property type="evidence" value="ECO:0007669"/>
    <property type="project" value="InterPro"/>
</dbReference>